<reference evidence="3 4" key="1">
    <citation type="submission" date="2019-07" db="EMBL/GenBank/DDBJ databases">
        <title>Whole genome shotgun sequence of Alkalibacterium kapii NBRC 103247.</title>
        <authorList>
            <person name="Hosoyama A."/>
            <person name="Uohara A."/>
            <person name="Ohji S."/>
            <person name="Ichikawa N."/>
        </authorList>
    </citation>
    <scope>NUCLEOTIDE SEQUENCE [LARGE SCALE GENOMIC DNA]</scope>
    <source>
        <strain evidence="3 4">NBRC 103247</strain>
    </source>
</reference>
<gene>
    <name evidence="3" type="ORF">AKA01nite_06060</name>
</gene>
<protein>
    <submittedName>
        <fullName evidence="3">Helicase</fullName>
    </submittedName>
</protein>
<dbReference type="PANTHER" id="PTHR47396">
    <property type="entry name" value="TYPE I RESTRICTION ENZYME ECOKI R PROTEIN"/>
    <property type="match status" value="1"/>
</dbReference>
<dbReference type="GO" id="GO:0004386">
    <property type="term" value="F:helicase activity"/>
    <property type="evidence" value="ECO:0007669"/>
    <property type="project" value="UniProtKB-KW"/>
</dbReference>
<accession>A0A511AS08</accession>
<comment type="caution">
    <text evidence="3">The sequence shown here is derived from an EMBL/GenBank/DDBJ whole genome shotgun (WGS) entry which is preliminary data.</text>
</comment>
<keyword evidence="4" id="KW-1185">Reference proteome</keyword>
<dbReference type="Gene3D" id="3.30.870.10">
    <property type="entry name" value="Endonuclease Chain A"/>
    <property type="match status" value="1"/>
</dbReference>
<evidence type="ECO:0000259" key="2">
    <source>
        <dbReference type="PROSITE" id="PS51192"/>
    </source>
</evidence>
<proteinExistence type="predicted"/>
<dbReference type="InterPro" id="IPR054347">
    <property type="entry name" value="TOTE_primase"/>
</dbReference>
<feature type="domain" description="Helicase ATP-binding" evidence="2">
    <location>
        <begin position="439"/>
        <end position="594"/>
    </location>
</feature>
<dbReference type="PANTHER" id="PTHR47396:SF1">
    <property type="entry name" value="ATP-DEPENDENT HELICASE IRC3-RELATED"/>
    <property type="match status" value="1"/>
</dbReference>
<dbReference type="CDD" id="cd09126">
    <property type="entry name" value="PLDc_C_DEXD_like"/>
    <property type="match status" value="1"/>
</dbReference>
<dbReference type="RefSeq" id="WP_186805070.1">
    <property type="nucleotide sequence ID" value="NZ_BJUY01000005.1"/>
</dbReference>
<dbReference type="Gene3D" id="3.40.50.300">
    <property type="entry name" value="P-loop containing nucleotide triphosphate hydrolases"/>
    <property type="match status" value="2"/>
</dbReference>
<dbReference type="InterPro" id="IPR006935">
    <property type="entry name" value="Helicase/UvrB_N"/>
</dbReference>
<dbReference type="SMART" id="SM00487">
    <property type="entry name" value="DEXDc"/>
    <property type="match status" value="1"/>
</dbReference>
<name>A0A511AS08_9LACT</name>
<dbReference type="CDD" id="cd18785">
    <property type="entry name" value="SF2_C"/>
    <property type="match status" value="1"/>
</dbReference>
<dbReference type="SUPFAM" id="SSF52540">
    <property type="entry name" value="P-loop containing nucleoside triphosphate hydrolases"/>
    <property type="match status" value="2"/>
</dbReference>
<sequence>MTFNRDYYEKKIQELTTENKKLKRKIHKLEEELQSSQSSDVIEETVSELSGEPLEIKHKQKESSSKQASGIDKYAAPTEKIKLYHSLFKGRTDAYAEKFIHSKTGKPGYAPKKLPFWERTDDNTYAPYTPEVIREHLLGNLIAGVFPITTDDTCYFLAIDLDGENWNEDVKALREVCSTFGIPMSVERSQSGNGAHCWVFFQTEVMASTARKLGSELIRQAMTKRHELDFASFDRLFPNQDTVPKGGLGNLIALPLQKQARANGNSLFIDTHFQPIEDQWAYLSSIEKVSSEQLAVFIEKLKEENGEISLSDRNESRPPIESRDFPKTVHIKLSNMVYIKKEGISSKGLSHLKWMAAFFNPEFYQLQAMRRSTYRVQRVISCHEETSDHLLLPRGLKEKVITLLESLRINVIVEDERNQGNHIPVKFTGILRPQQQEAVTRLLEHDTGILCGSTAFGKTVAAINLIAEKEVNTLVLVNKVSLATQWRKRIDEFLEWPESESAKSFVGQLGGGKKTLTNKIDVALLQSLYRKGTVNECVKNYGMIIVDECHHISAFSFESVLKQANPKHVYGLTATPRRKDGHQPIIYMQCGDIRYQDDAKKQAEKRPFSHTLVTRFTPLDQSIKEGDNLQDLYSDLINNDNRNRLIVEDVLENAKEKRYSLILTERIEHIKILKALLEEELDNVFVLSGNQGKKKNNEVMEKLEAHESDVPFVIISTGKYIGEGFDDSRLDSLFLAMPFSWKGRLQQYAGRLHRLHEGKSDVRVYDYADIHLPVLERMYQKRLKGYASMGYELKSDNQENSRQAIYGTDDYYDALLTDLKGSKENVLVSSPSLSYKQLNKMLNNLVELDTDVNIMTKSASEIKSTKHRESKERLIDELEKTRLTVKAQENIFHRFVIIDSYIIWYGSIDVLGRQSSEGTFMRIESPVLAKEMEELV</sequence>
<evidence type="ECO:0000256" key="1">
    <source>
        <dbReference type="SAM" id="MobiDB-lite"/>
    </source>
</evidence>
<dbReference type="GO" id="GO:0003677">
    <property type="term" value="F:DNA binding"/>
    <property type="evidence" value="ECO:0007669"/>
    <property type="project" value="InterPro"/>
</dbReference>
<keyword evidence="3" id="KW-0347">Helicase</keyword>
<dbReference type="Pfam" id="PF04851">
    <property type="entry name" value="ResIII"/>
    <property type="match status" value="1"/>
</dbReference>
<evidence type="ECO:0000313" key="4">
    <source>
        <dbReference type="Proteomes" id="UP000321662"/>
    </source>
</evidence>
<organism evidence="3 4">
    <name type="scientific">Alkalibacterium kapii</name>
    <dbReference type="NCBI Taxonomy" id="426704"/>
    <lineage>
        <taxon>Bacteria</taxon>
        <taxon>Bacillati</taxon>
        <taxon>Bacillota</taxon>
        <taxon>Bacilli</taxon>
        <taxon>Lactobacillales</taxon>
        <taxon>Carnobacteriaceae</taxon>
        <taxon>Alkalibacterium</taxon>
    </lineage>
</organism>
<dbReference type="CDD" id="cd17926">
    <property type="entry name" value="DEXHc_RE"/>
    <property type="match status" value="1"/>
</dbReference>
<dbReference type="PROSITE" id="PS51192">
    <property type="entry name" value="HELICASE_ATP_BIND_1"/>
    <property type="match status" value="1"/>
</dbReference>
<feature type="compositionally biased region" description="Basic and acidic residues" evidence="1">
    <location>
        <begin position="54"/>
        <end position="64"/>
    </location>
</feature>
<keyword evidence="3" id="KW-0378">Hydrolase</keyword>
<dbReference type="GO" id="GO:0005524">
    <property type="term" value="F:ATP binding"/>
    <property type="evidence" value="ECO:0007669"/>
    <property type="project" value="InterPro"/>
</dbReference>
<dbReference type="GO" id="GO:0016787">
    <property type="term" value="F:hydrolase activity"/>
    <property type="evidence" value="ECO:0007669"/>
    <property type="project" value="InterPro"/>
</dbReference>
<dbReference type="EMBL" id="BJUY01000005">
    <property type="protein sequence ID" value="GEK90984.1"/>
    <property type="molecule type" value="Genomic_DNA"/>
</dbReference>
<keyword evidence="3" id="KW-0067">ATP-binding</keyword>
<dbReference type="AlphaFoldDB" id="A0A511AS08"/>
<dbReference type="InterPro" id="IPR027417">
    <property type="entry name" value="P-loop_NTPase"/>
</dbReference>
<dbReference type="Proteomes" id="UP000321662">
    <property type="component" value="Unassembled WGS sequence"/>
</dbReference>
<dbReference type="InterPro" id="IPR050742">
    <property type="entry name" value="Helicase_Restrict-Modif_Enz"/>
</dbReference>
<evidence type="ECO:0000313" key="3">
    <source>
        <dbReference type="EMBL" id="GEK90984.1"/>
    </source>
</evidence>
<keyword evidence="3" id="KW-0547">Nucleotide-binding</keyword>
<dbReference type="SUPFAM" id="SSF56024">
    <property type="entry name" value="Phospholipase D/nuclease"/>
    <property type="match status" value="1"/>
</dbReference>
<dbReference type="InterPro" id="IPR014001">
    <property type="entry name" value="Helicase_ATP-bd"/>
</dbReference>
<feature type="region of interest" description="Disordered" evidence="1">
    <location>
        <begin position="33"/>
        <end position="71"/>
    </location>
</feature>
<dbReference type="Pfam" id="PF22548">
    <property type="entry name" value="AEP-TOTE"/>
    <property type="match status" value="1"/>
</dbReference>
<dbReference type="GO" id="GO:0005829">
    <property type="term" value="C:cytosol"/>
    <property type="evidence" value="ECO:0007669"/>
    <property type="project" value="TreeGrafter"/>
</dbReference>